<keyword evidence="5" id="KW-1185">Reference proteome</keyword>
<evidence type="ECO:0000313" key="4">
    <source>
        <dbReference type="EMBL" id="MFH8132932.1"/>
    </source>
</evidence>
<proteinExistence type="predicted"/>
<feature type="chain" id="PRO_5046323897" evidence="2">
    <location>
        <begin position="23"/>
        <end position="90"/>
    </location>
</feature>
<keyword evidence="1 2" id="KW-0732">Signal</keyword>
<dbReference type="Gene3D" id="3.30.1660.10">
    <property type="entry name" value="Flavin-binding protein dodecin"/>
    <property type="match status" value="1"/>
</dbReference>
<dbReference type="RefSeq" id="WP_397211416.1">
    <property type="nucleotide sequence ID" value="NZ_JBGFSN010000002.1"/>
</dbReference>
<dbReference type="PANTHER" id="PTHR34156">
    <property type="entry name" value="OUTER MEMBRANE PROTEIN-RELATED-RELATED"/>
    <property type="match status" value="1"/>
</dbReference>
<dbReference type="Pfam" id="PF07338">
    <property type="entry name" value="YdgH_BhsA-like"/>
    <property type="match status" value="1"/>
</dbReference>
<name>A0ABW7PRL8_9GAMM</name>
<dbReference type="InterPro" id="IPR036275">
    <property type="entry name" value="YdgH-like_sf"/>
</dbReference>
<organism evidence="4 5">
    <name type="scientific">Pantoea osteomyelitidis</name>
    <dbReference type="NCBI Taxonomy" id="3230026"/>
    <lineage>
        <taxon>Bacteria</taxon>
        <taxon>Pseudomonadati</taxon>
        <taxon>Pseudomonadota</taxon>
        <taxon>Gammaproteobacteria</taxon>
        <taxon>Enterobacterales</taxon>
        <taxon>Erwiniaceae</taxon>
        <taxon>Pantoea</taxon>
    </lineage>
</organism>
<accession>A0ABW7PRL8</accession>
<gene>
    <name evidence="4" type="ORF">ABU178_01850</name>
</gene>
<dbReference type="SUPFAM" id="SSF159871">
    <property type="entry name" value="YdgH-like"/>
    <property type="match status" value="1"/>
</dbReference>
<evidence type="ECO:0000256" key="2">
    <source>
        <dbReference type="SAM" id="SignalP"/>
    </source>
</evidence>
<dbReference type="InterPro" id="IPR051096">
    <property type="entry name" value="BhsA/McbA_stress_biofilm_assoc"/>
</dbReference>
<dbReference type="EMBL" id="JBGFSN010000002">
    <property type="protein sequence ID" value="MFH8132932.1"/>
    <property type="molecule type" value="Genomic_DNA"/>
</dbReference>
<evidence type="ECO:0000256" key="1">
    <source>
        <dbReference type="ARBA" id="ARBA00022729"/>
    </source>
</evidence>
<evidence type="ECO:0000313" key="5">
    <source>
        <dbReference type="Proteomes" id="UP001611251"/>
    </source>
</evidence>
<comment type="caution">
    <text evidence="4">The sequence shown here is derived from an EMBL/GenBank/DDBJ whole genome shotgun (WGS) entry which is preliminary data.</text>
</comment>
<feature type="signal peptide" evidence="2">
    <location>
        <begin position="1"/>
        <end position="22"/>
    </location>
</feature>
<dbReference type="InterPro" id="IPR025543">
    <property type="entry name" value="Dodecin-like"/>
</dbReference>
<dbReference type="InterPro" id="IPR010854">
    <property type="entry name" value="YdgH/BhsA/McbA-like_dom"/>
</dbReference>
<dbReference type="Proteomes" id="UP001611251">
    <property type="component" value="Unassembled WGS sequence"/>
</dbReference>
<reference evidence="4 5" key="1">
    <citation type="submission" date="2024-08" db="EMBL/GenBank/DDBJ databases">
        <title>Pantoea ronii - a newly identified human opportunistic pathogen.</title>
        <authorList>
            <person name="Keidar-Friedman D."/>
            <person name="Sorek N."/>
            <person name="Leshin-Carmel D."/>
            <person name="Tsur A."/>
            <person name="Amsalem M."/>
            <person name="Tolkach D."/>
            <person name="Brosh-Nissimov T."/>
        </authorList>
    </citation>
    <scope>NUCLEOTIDE SEQUENCE [LARGE SCALE GENOMIC DNA]</scope>
    <source>
        <strain evidence="4 5">AA23256</strain>
    </source>
</reference>
<evidence type="ECO:0000259" key="3">
    <source>
        <dbReference type="Pfam" id="PF07338"/>
    </source>
</evidence>
<sequence length="90" mass="9357">MKKLTAVLAGALLVTASSAAFAAMPVDHEQAQGMQSIGNVSVSNVTGSMDDATRQLSQKAADMGASHYRVIGVENPGDSSKWTGTAEIYR</sequence>
<protein>
    <submittedName>
        <fullName evidence="4">YdgH/BhsA/McbA-like domain containing protein</fullName>
    </submittedName>
</protein>
<feature type="domain" description="YdgH/BhsA/McbA-like" evidence="3">
    <location>
        <begin position="34"/>
        <end position="90"/>
    </location>
</feature>